<dbReference type="EMBL" id="PGTB01000177">
    <property type="protein sequence ID" value="PJE34473.1"/>
    <property type="molecule type" value="Genomic_DNA"/>
</dbReference>
<gene>
    <name evidence="2" type="ORF">CVM52_22080</name>
</gene>
<protein>
    <recommendedName>
        <fullName evidence="4">AAA+ family ATPase</fullName>
    </recommendedName>
</protein>
<name>A0A2M8IVC1_9RHOB</name>
<feature type="signal peptide" evidence="1">
    <location>
        <begin position="1"/>
        <end position="20"/>
    </location>
</feature>
<proteinExistence type="predicted"/>
<evidence type="ECO:0000256" key="1">
    <source>
        <dbReference type="SAM" id="SignalP"/>
    </source>
</evidence>
<evidence type="ECO:0000313" key="2">
    <source>
        <dbReference type="EMBL" id="PJE34473.1"/>
    </source>
</evidence>
<dbReference type="OrthoDB" id="7308154at2"/>
<keyword evidence="3" id="KW-1185">Reference proteome</keyword>
<evidence type="ECO:0008006" key="4">
    <source>
        <dbReference type="Google" id="ProtNLM"/>
    </source>
</evidence>
<dbReference type="Proteomes" id="UP000231553">
    <property type="component" value="Unassembled WGS sequence"/>
</dbReference>
<dbReference type="AlphaFoldDB" id="A0A2M8IVC1"/>
<reference evidence="2 3" key="1">
    <citation type="journal article" date="2018" name="Int. J. Syst. Evol. Microbiol.">
        <title>Pseudooceanicola lipolyticus sp. nov., a marine alphaproteobacterium, reclassification of Oceanicola flagellatus as Pseudooceanicola flagellatus comb. nov. and emended description of the genus Pseudooceanicola.</title>
        <authorList>
            <person name="Huang M.-M."/>
            <person name="Guo L.-L."/>
            <person name="Wu Y.-H."/>
            <person name="Lai Q.-L."/>
            <person name="Shao Z.-Z."/>
            <person name="Wang C.-S."/>
            <person name="Wu M."/>
            <person name="Xu X.-W."/>
        </authorList>
    </citation>
    <scope>NUCLEOTIDE SEQUENCE [LARGE SCALE GENOMIC DNA]</scope>
    <source>
        <strain evidence="2 3">157</strain>
    </source>
</reference>
<comment type="caution">
    <text evidence="2">The sequence shown here is derived from an EMBL/GenBank/DDBJ whole genome shotgun (WGS) entry which is preliminary data.</text>
</comment>
<dbReference type="RefSeq" id="WP_100164544.1">
    <property type="nucleotide sequence ID" value="NZ_PGTB01000177.1"/>
</dbReference>
<feature type="chain" id="PRO_5014876549" description="AAA+ family ATPase" evidence="1">
    <location>
        <begin position="21"/>
        <end position="121"/>
    </location>
</feature>
<evidence type="ECO:0000313" key="3">
    <source>
        <dbReference type="Proteomes" id="UP000231553"/>
    </source>
</evidence>
<organism evidence="2 3">
    <name type="scientific">Pseudooceanicola lipolyticus</name>
    <dbReference type="NCBI Taxonomy" id="2029104"/>
    <lineage>
        <taxon>Bacteria</taxon>
        <taxon>Pseudomonadati</taxon>
        <taxon>Pseudomonadota</taxon>
        <taxon>Alphaproteobacteria</taxon>
        <taxon>Rhodobacterales</taxon>
        <taxon>Paracoccaceae</taxon>
        <taxon>Pseudooceanicola</taxon>
    </lineage>
</organism>
<accession>A0A2M8IVC1</accession>
<sequence>MKQPLAFVLALALSTTPASAQEGDESGSMMQRGLELFFEGLRDEVSPALRDLQDMVAEYGPGMRRFLSEMGPALAGILEEVEDWSRYEAPEILPNGDIIIRRKPDEVPEPEALPPAGPTDI</sequence>
<keyword evidence="1" id="KW-0732">Signal</keyword>